<reference evidence="3" key="1">
    <citation type="submission" date="2019-03" db="EMBL/GenBank/DDBJ databases">
        <title>Single cell metagenomics reveals metabolic interactions within the superorganism composed of flagellate Streblomastix strix and complex community of Bacteroidetes bacteria on its surface.</title>
        <authorList>
            <person name="Treitli S.C."/>
            <person name="Kolisko M."/>
            <person name="Husnik F."/>
            <person name="Keeling P."/>
            <person name="Hampl V."/>
        </authorList>
    </citation>
    <scope>NUCLEOTIDE SEQUENCE</scope>
    <source>
        <strain evidence="3">STM</strain>
    </source>
</reference>
<dbReference type="InterPro" id="IPR051803">
    <property type="entry name" value="TA_system_RelE-like_toxin"/>
</dbReference>
<dbReference type="InterPro" id="IPR007712">
    <property type="entry name" value="RelE/ParE_toxin"/>
</dbReference>
<protein>
    <submittedName>
        <fullName evidence="3">Uncharacterized protein</fullName>
    </submittedName>
</protein>
<evidence type="ECO:0000313" key="3">
    <source>
        <dbReference type="EMBL" id="KAA6314933.1"/>
    </source>
</evidence>
<dbReference type="InterPro" id="IPR035093">
    <property type="entry name" value="RelE/ParE_toxin_dom_sf"/>
</dbReference>
<name>A0A5J4Q2X4_9ZZZZ</name>
<comment type="similarity">
    <text evidence="1">Belongs to the RelE toxin family.</text>
</comment>
<dbReference type="AlphaFoldDB" id="A0A5J4Q2X4"/>
<dbReference type="PANTHER" id="PTHR33755:SF5">
    <property type="entry name" value="TYPE II TOXIN-ANTITOXIN SYSTEM RELE_PARE FAMILY TOXIN"/>
    <property type="match status" value="1"/>
</dbReference>
<dbReference type="Gene3D" id="3.30.2310.20">
    <property type="entry name" value="RelE-like"/>
    <property type="match status" value="1"/>
</dbReference>
<proteinExistence type="inferred from homology"/>
<dbReference type="EMBL" id="SNRY01005446">
    <property type="protein sequence ID" value="KAA6314933.1"/>
    <property type="molecule type" value="Genomic_DNA"/>
</dbReference>
<evidence type="ECO:0000256" key="2">
    <source>
        <dbReference type="ARBA" id="ARBA00022649"/>
    </source>
</evidence>
<keyword evidence="2" id="KW-1277">Toxin-antitoxin system</keyword>
<sequence length="98" mass="11687">MRVKLIKSAYNDLKDIRRYLLLKNVSDKIVRNLINEIITDIEILEKYPYAGRIVPEYEDKFVRELIRGNYRIIYMITGDSIRVIHIVHQARLLSNVIQ</sequence>
<accession>A0A5J4Q2X4</accession>
<organism evidence="3">
    <name type="scientific">termite gut metagenome</name>
    <dbReference type="NCBI Taxonomy" id="433724"/>
    <lineage>
        <taxon>unclassified sequences</taxon>
        <taxon>metagenomes</taxon>
        <taxon>organismal metagenomes</taxon>
    </lineage>
</organism>
<dbReference type="Pfam" id="PF05016">
    <property type="entry name" value="ParE_toxin"/>
    <property type="match status" value="1"/>
</dbReference>
<evidence type="ECO:0000256" key="1">
    <source>
        <dbReference type="ARBA" id="ARBA00006226"/>
    </source>
</evidence>
<gene>
    <name evidence="3" type="ORF">EZS27_034532</name>
</gene>
<dbReference type="PANTHER" id="PTHR33755">
    <property type="entry name" value="TOXIN PARE1-RELATED"/>
    <property type="match status" value="1"/>
</dbReference>
<comment type="caution">
    <text evidence="3">The sequence shown here is derived from an EMBL/GenBank/DDBJ whole genome shotgun (WGS) entry which is preliminary data.</text>
</comment>